<name>A0ABR1Z1H7_9PEZI</name>
<accession>A0ABR1Z1H7</accession>
<organism evidence="2 3">
    <name type="scientific">Phyllosticta capitalensis</name>
    <dbReference type="NCBI Taxonomy" id="121624"/>
    <lineage>
        <taxon>Eukaryota</taxon>
        <taxon>Fungi</taxon>
        <taxon>Dikarya</taxon>
        <taxon>Ascomycota</taxon>
        <taxon>Pezizomycotina</taxon>
        <taxon>Dothideomycetes</taxon>
        <taxon>Dothideomycetes incertae sedis</taxon>
        <taxon>Botryosphaeriales</taxon>
        <taxon>Phyllostictaceae</taxon>
        <taxon>Phyllosticta</taxon>
    </lineage>
</organism>
<keyword evidence="1" id="KW-0812">Transmembrane</keyword>
<proteinExistence type="predicted"/>
<protein>
    <recommendedName>
        <fullName evidence="4">Secreted protein</fullName>
    </recommendedName>
</protein>
<evidence type="ECO:0008006" key="4">
    <source>
        <dbReference type="Google" id="ProtNLM"/>
    </source>
</evidence>
<evidence type="ECO:0000256" key="1">
    <source>
        <dbReference type="SAM" id="Phobius"/>
    </source>
</evidence>
<gene>
    <name evidence="2" type="ORF">HDK90DRAFT_2345</name>
</gene>
<reference evidence="2 3" key="1">
    <citation type="submission" date="2024-04" db="EMBL/GenBank/DDBJ databases">
        <title>Phyllosticta paracitricarpa is synonymous to the EU quarantine fungus P. citricarpa based on phylogenomic analyses.</title>
        <authorList>
            <consortium name="Lawrence Berkeley National Laboratory"/>
            <person name="Van Ingen-Buijs V.A."/>
            <person name="Van Westerhoven A.C."/>
            <person name="Haridas S."/>
            <person name="Skiadas P."/>
            <person name="Martin F."/>
            <person name="Groenewald J.Z."/>
            <person name="Crous P.W."/>
            <person name="Seidl M.F."/>
        </authorList>
    </citation>
    <scope>NUCLEOTIDE SEQUENCE [LARGE SCALE GENOMIC DNA]</scope>
    <source>
        <strain evidence="2 3">CBS 123374</strain>
    </source>
</reference>
<keyword evidence="3" id="KW-1185">Reference proteome</keyword>
<dbReference type="Proteomes" id="UP001492380">
    <property type="component" value="Unassembled WGS sequence"/>
</dbReference>
<evidence type="ECO:0000313" key="2">
    <source>
        <dbReference type="EMBL" id="KAK8246233.1"/>
    </source>
</evidence>
<comment type="caution">
    <text evidence="2">The sequence shown here is derived from an EMBL/GenBank/DDBJ whole genome shotgun (WGS) entry which is preliminary data.</text>
</comment>
<keyword evidence="1" id="KW-0472">Membrane</keyword>
<feature type="transmembrane region" description="Helical" evidence="1">
    <location>
        <begin position="20"/>
        <end position="38"/>
    </location>
</feature>
<feature type="transmembrane region" description="Helical" evidence="1">
    <location>
        <begin position="135"/>
        <end position="157"/>
    </location>
</feature>
<dbReference type="EMBL" id="JBBWRZ010000001">
    <property type="protein sequence ID" value="KAK8246233.1"/>
    <property type="molecule type" value="Genomic_DNA"/>
</dbReference>
<keyword evidence="1" id="KW-1133">Transmembrane helix</keyword>
<evidence type="ECO:0000313" key="3">
    <source>
        <dbReference type="Proteomes" id="UP001492380"/>
    </source>
</evidence>
<sequence length="183" mass="20101">MYGPCGYNSRRLLRRPSNQFLGLLVVGLAECLLSVHSVDDDGLFVGADARRCVITILTTYLKRKTVWVRRYGAGTDVCGLVVVAKQNYFVPQPAQANEPTNRHARRQVGFAGLRLGASHFLSSLLVSSRQSVVVWNPHLCTSSTFVCGFMAVLLAVVGRYSTQRPSQSPSGWTCHAMAPSLMR</sequence>